<dbReference type="GeneID" id="63780574"/>
<feature type="signal peptide" evidence="12">
    <location>
        <begin position="1"/>
        <end position="20"/>
    </location>
</feature>
<evidence type="ECO:0000256" key="11">
    <source>
        <dbReference type="SAM" id="MobiDB-lite"/>
    </source>
</evidence>
<comment type="similarity">
    <text evidence="2 10">Belongs to the glycosyl hydrolase 28 family.</text>
</comment>
<evidence type="ECO:0000256" key="12">
    <source>
        <dbReference type="SAM" id="SignalP"/>
    </source>
</evidence>
<feature type="compositionally biased region" description="Basic residues" evidence="11">
    <location>
        <begin position="516"/>
        <end position="530"/>
    </location>
</feature>
<dbReference type="InterPro" id="IPR012334">
    <property type="entry name" value="Pectin_lyas_fold"/>
</dbReference>
<dbReference type="Proteomes" id="UP000193689">
    <property type="component" value="Unassembled WGS sequence"/>
</dbReference>
<evidence type="ECO:0000256" key="9">
    <source>
        <dbReference type="ARBA" id="ARBA00023316"/>
    </source>
</evidence>
<evidence type="ECO:0000313" key="13">
    <source>
        <dbReference type="EMBL" id="ORY58759.1"/>
    </source>
</evidence>
<keyword evidence="8 10" id="KW-0326">Glycosidase</keyword>
<comment type="subcellular location">
    <subcellularLocation>
        <location evidence="1">Secreted</location>
    </subcellularLocation>
</comment>
<reference evidence="13 14" key="1">
    <citation type="submission" date="2016-07" db="EMBL/GenBank/DDBJ databases">
        <title>Pervasive Adenine N6-methylation of Active Genes in Fungi.</title>
        <authorList>
            <consortium name="DOE Joint Genome Institute"/>
            <person name="Mondo S.J."/>
            <person name="Dannebaum R.O."/>
            <person name="Kuo R.C."/>
            <person name="Labutti K."/>
            <person name="Haridas S."/>
            <person name="Kuo A."/>
            <person name="Salamov A."/>
            <person name="Ahrendt S.R."/>
            <person name="Lipzen A."/>
            <person name="Sullivan W."/>
            <person name="Andreopoulos W.B."/>
            <person name="Clum A."/>
            <person name="Lindquist E."/>
            <person name="Daum C."/>
            <person name="Ramamoorthy G.K."/>
            <person name="Gryganskyi A."/>
            <person name="Culley D."/>
            <person name="Magnuson J.K."/>
            <person name="James T.Y."/>
            <person name="O'Malley M.A."/>
            <person name="Stajich J.E."/>
            <person name="Spatafora J.W."/>
            <person name="Visel A."/>
            <person name="Grigoriev I.V."/>
        </authorList>
    </citation>
    <scope>NUCLEOTIDE SEQUENCE [LARGE SCALE GENOMIC DNA]</scope>
    <source>
        <strain evidence="13 14">CBS 129021</strain>
    </source>
</reference>
<keyword evidence="13" id="KW-0456">Lyase</keyword>
<dbReference type="GO" id="GO:0071555">
    <property type="term" value="P:cell wall organization"/>
    <property type="evidence" value="ECO:0007669"/>
    <property type="project" value="UniProtKB-KW"/>
</dbReference>
<comment type="caution">
    <text evidence="13">The sequence shown here is derived from an EMBL/GenBank/DDBJ whole genome shotgun (WGS) entry which is preliminary data.</text>
</comment>
<keyword evidence="6" id="KW-1015">Disulfide bond</keyword>
<feature type="chain" id="PRO_5013390809" evidence="12">
    <location>
        <begin position="21"/>
        <end position="530"/>
    </location>
</feature>
<dbReference type="GO" id="GO:0005576">
    <property type="term" value="C:extracellular region"/>
    <property type="evidence" value="ECO:0007669"/>
    <property type="project" value="UniProtKB-SubCell"/>
</dbReference>
<keyword evidence="3" id="KW-0964">Secreted</keyword>
<dbReference type="AlphaFoldDB" id="A0A1Y2DHP2"/>
<protein>
    <submittedName>
        <fullName evidence="13">Pectin lyase fold/virulence factor</fullName>
    </submittedName>
</protein>
<keyword evidence="9" id="KW-0961">Cell wall biogenesis/degradation</keyword>
<proteinExistence type="inferred from homology"/>
<organism evidence="13 14">
    <name type="scientific">Pseudomassariella vexata</name>
    <dbReference type="NCBI Taxonomy" id="1141098"/>
    <lineage>
        <taxon>Eukaryota</taxon>
        <taxon>Fungi</taxon>
        <taxon>Dikarya</taxon>
        <taxon>Ascomycota</taxon>
        <taxon>Pezizomycotina</taxon>
        <taxon>Sordariomycetes</taxon>
        <taxon>Xylariomycetidae</taxon>
        <taxon>Amphisphaeriales</taxon>
        <taxon>Pseudomassariaceae</taxon>
        <taxon>Pseudomassariella</taxon>
    </lineage>
</organism>
<evidence type="ECO:0000256" key="5">
    <source>
        <dbReference type="ARBA" id="ARBA00022801"/>
    </source>
</evidence>
<dbReference type="InterPro" id="IPR011050">
    <property type="entry name" value="Pectin_lyase_fold/virulence"/>
</dbReference>
<dbReference type="InParanoid" id="A0A1Y2DHP2"/>
<gene>
    <name evidence="13" type="ORF">BCR38DRAFT_489117</name>
</gene>
<evidence type="ECO:0000256" key="1">
    <source>
        <dbReference type="ARBA" id="ARBA00004613"/>
    </source>
</evidence>
<sequence length="530" mass="55817">MAAFITALLATASYILPAAAQLSGSVGPTSSTADKVAKICNIMDYGGVASATEDNGAAIQSAWDDCKTGGQVYIPEGDYGLSTWLTLKNGANNSFNLEGTLYRVGTDGGNMIMIRDTHDFEFYSATSKGGMQGYGYEFLKDDTYGPRLLRFYKCTDFSVHDIALVDSPAFHLSLDTCTNGELYNMIIRGANRGGLDGIDVWGTNIWIHDIEVTNKDECVTVKDPSANILVEQVHCNWSGGCAMGSLASGIDIHDIEYNNIYTHHANQMFMIKSNGGSGNVYNLAFNNFVGHSNAYTLDFDSAWSSMSTVDGDGIQYSNVSFRGWRGTCSDGTERGPVKVLCPAGMPCTDISIDDFHVWTESGDEVYHACYNAYGSGSCLEDGDATTTYTSTVTLTTETSYSYATMADELTTGLGLSAPIAVPTMPASFFPGLAPISAILNGASAAVASSVPAVTASSSSSALASPTSVTETAAAVTATEATEAEEVASSTNSPITSAPTVTSAAVATQVATTSARRPGRGSRRHQRFGGK</sequence>
<dbReference type="Pfam" id="PF00295">
    <property type="entry name" value="Glyco_hydro_28"/>
    <property type="match status" value="1"/>
</dbReference>
<evidence type="ECO:0000256" key="6">
    <source>
        <dbReference type="ARBA" id="ARBA00023157"/>
    </source>
</evidence>
<evidence type="ECO:0000256" key="4">
    <source>
        <dbReference type="ARBA" id="ARBA00022729"/>
    </source>
</evidence>
<dbReference type="SUPFAM" id="SSF51126">
    <property type="entry name" value="Pectin lyase-like"/>
    <property type="match status" value="1"/>
</dbReference>
<dbReference type="EMBL" id="MCFJ01000015">
    <property type="protein sequence ID" value="ORY58759.1"/>
    <property type="molecule type" value="Genomic_DNA"/>
</dbReference>
<evidence type="ECO:0000256" key="8">
    <source>
        <dbReference type="ARBA" id="ARBA00023295"/>
    </source>
</evidence>
<keyword evidence="14" id="KW-1185">Reference proteome</keyword>
<dbReference type="GO" id="GO:0046576">
    <property type="term" value="F:rhamnogalacturonan alpha-L-rhamnopyranosyl-(1-&gt;4)-alpha-D-galactopyranosyluronide lyase activity"/>
    <property type="evidence" value="ECO:0007669"/>
    <property type="project" value="UniProtKB-ARBA"/>
</dbReference>
<name>A0A1Y2DHP2_9PEZI</name>
<keyword evidence="4 12" id="KW-0732">Signal</keyword>
<feature type="region of interest" description="Disordered" evidence="11">
    <location>
        <begin position="509"/>
        <end position="530"/>
    </location>
</feature>
<dbReference type="InterPro" id="IPR000743">
    <property type="entry name" value="Glyco_hydro_28"/>
</dbReference>
<evidence type="ECO:0000256" key="7">
    <source>
        <dbReference type="ARBA" id="ARBA00023180"/>
    </source>
</evidence>
<keyword evidence="5 10" id="KW-0378">Hydrolase</keyword>
<dbReference type="RefSeq" id="XP_040711571.1">
    <property type="nucleotide sequence ID" value="XM_040864362.1"/>
</dbReference>
<evidence type="ECO:0000256" key="3">
    <source>
        <dbReference type="ARBA" id="ARBA00022525"/>
    </source>
</evidence>
<evidence type="ECO:0000313" key="14">
    <source>
        <dbReference type="Proteomes" id="UP000193689"/>
    </source>
</evidence>
<dbReference type="PANTHER" id="PTHR31736">
    <property type="match status" value="1"/>
</dbReference>
<dbReference type="STRING" id="1141098.A0A1Y2DHP2"/>
<evidence type="ECO:0000256" key="2">
    <source>
        <dbReference type="ARBA" id="ARBA00008834"/>
    </source>
</evidence>
<dbReference type="GO" id="GO:0005975">
    <property type="term" value="P:carbohydrate metabolic process"/>
    <property type="evidence" value="ECO:0007669"/>
    <property type="project" value="InterPro"/>
</dbReference>
<accession>A0A1Y2DHP2</accession>
<dbReference type="OrthoDB" id="2268901at2759"/>
<dbReference type="Gene3D" id="2.160.20.10">
    <property type="entry name" value="Single-stranded right-handed beta-helix, Pectin lyase-like"/>
    <property type="match status" value="1"/>
</dbReference>
<evidence type="ECO:0000256" key="10">
    <source>
        <dbReference type="RuleBase" id="RU361169"/>
    </source>
</evidence>
<dbReference type="PANTHER" id="PTHR31736:SF19">
    <property type="entry name" value="PECTIN LYASE SUPERFAMILY PROTEIN-RELATED"/>
    <property type="match status" value="1"/>
</dbReference>
<keyword evidence="7" id="KW-0325">Glycoprotein</keyword>
<dbReference type="GO" id="GO:0004650">
    <property type="term" value="F:polygalacturonase activity"/>
    <property type="evidence" value="ECO:0007669"/>
    <property type="project" value="InterPro"/>
</dbReference>